<protein>
    <submittedName>
        <fullName evidence="1">Uncharacterized protein</fullName>
    </submittedName>
</protein>
<organism evidence="1 2">
    <name type="scientific">Paraburkholderia ribeironis</name>
    <dbReference type="NCBI Taxonomy" id="1247936"/>
    <lineage>
        <taxon>Bacteria</taxon>
        <taxon>Pseudomonadati</taxon>
        <taxon>Pseudomonadota</taxon>
        <taxon>Betaproteobacteria</taxon>
        <taxon>Burkholderiales</taxon>
        <taxon>Burkholderiaceae</taxon>
        <taxon>Paraburkholderia</taxon>
    </lineage>
</organism>
<dbReference type="EMBL" id="CYGX02000170">
    <property type="protein sequence ID" value="SIT49713.1"/>
    <property type="molecule type" value="Genomic_DNA"/>
</dbReference>
<gene>
    <name evidence="1" type="ORF">BN2475_1700003</name>
</gene>
<keyword evidence="2" id="KW-1185">Reference proteome</keyword>
<accession>A0A1N7SS10</accession>
<dbReference type="STRING" id="1247936.BN2475_1700003"/>
<dbReference type="Proteomes" id="UP000187012">
    <property type="component" value="Unassembled WGS sequence"/>
</dbReference>
<evidence type="ECO:0000313" key="2">
    <source>
        <dbReference type="Proteomes" id="UP000187012"/>
    </source>
</evidence>
<sequence length="56" mass="5922">MRFGVASRPVSLPLLLASSLEEETGLRGLSRTAIKSVRTMGPTADALPVHASTESR</sequence>
<name>A0A1N7SS10_9BURK</name>
<evidence type="ECO:0000313" key="1">
    <source>
        <dbReference type="EMBL" id="SIT49713.1"/>
    </source>
</evidence>
<reference evidence="1 2" key="1">
    <citation type="submission" date="2016-12" db="EMBL/GenBank/DDBJ databases">
        <authorList>
            <person name="Song W.-J."/>
            <person name="Kurnit D.M."/>
        </authorList>
    </citation>
    <scope>NUCLEOTIDE SEQUENCE [LARGE SCALE GENOMIC DNA]</scope>
    <source>
        <strain evidence="1 2">STM7296</strain>
    </source>
</reference>
<dbReference type="AlphaFoldDB" id="A0A1N7SS10"/>
<proteinExistence type="predicted"/>